<feature type="domain" description="TROVE" evidence="7">
    <location>
        <begin position="29"/>
        <end position="365"/>
    </location>
</feature>
<dbReference type="InterPro" id="IPR037214">
    <property type="entry name" value="TROVE_dom_sf"/>
</dbReference>
<dbReference type="RefSeq" id="WP_107418425.1">
    <property type="nucleotide sequence ID" value="NZ_JBHSKI010000014.1"/>
</dbReference>
<dbReference type="Proteomes" id="UP001596208">
    <property type="component" value="Unassembled WGS sequence"/>
</dbReference>
<evidence type="ECO:0000259" key="7">
    <source>
        <dbReference type="PROSITE" id="PS50988"/>
    </source>
</evidence>
<accession>A0ABW0BB59</accession>
<protein>
    <submittedName>
        <fullName evidence="8">TROVE domain-containing protein</fullName>
    </submittedName>
</protein>
<evidence type="ECO:0000256" key="6">
    <source>
        <dbReference type="ARBA" id="ARBA00023274"/>
    </source>
</evidence>
<keyword evidence="4" id="KW-0479">Metal-binding</keyword>
<comment type="subcellular location">
    <subcellularLocation>
        <location evidence="1">Cytoplasm</location>
    </subcellularLocation>
</comment>
<keyword evidence="9" id="KW-1185">Reference proteome</keyword>
<dbReference type="SUPFAM" id="SSF53300">
    <property type="entry name" value="vWA-like"/>
    <property type="match status" value="1"/>
</dbReference>
<evidence type="ECO:0000256" key="5">
    <source>
        <dbReference type="ARBA" id="ARBA00022884"/>
    </source>
</evidence>
<evidence type="ECO:0000256" key="3">
    <source>
        <dbReference type="ARBA" id="ARBA00022490"/>
    </source>
</evidence>
<evidence type="ECO:0000256" key="1">
    <source>
        <dbReference type="ARBA" id="ARBA00004496"/>
    </source>
</evidence>
<comment type="caution">
    <text evidence="8">The sequence shown here is derived from an EMBL/GenBank/DDBJ whole genome shotgun (WGS) entry which is preliminary data.</text>
</comment>
<dbReference type="PANTHER" id="PTHR14202:SF0">
    <property type="entry name" value="RNA-BINDING PROTEIN RO60"/>
    <property type="match status" value="1"/>
</dbReference>
<dbReference type="PROSITE" id="PS50988">
    <property type="entry name" value="TROVE"/>
    <property type="match status" value="1"/>
</dbReference>
<dbReference type="Pfam" id="PF05731">
    <property type="entry name" value="TROVE"/>
    <property type="match status" value="1"/>
</dbReference>
<evidence type="ECO:0000256" key="2">
    <source>
        <dbReference type="ARBA" id="ARBA00007814"/>
    </source>
</evidence>
<organism evidence="8 9">
    <name type="scientific">Streptomyces mutomycini</name>
    <dbReference type="NCBI Taxonomy" id="284036"/>
    <lineage>
        <taxon>Bacteria</taxon>
        <taxon>Bacillati</taxon>
        <taxon>Actinomycetota</taxon>
        <taxon>Actinomycetes</taxon>
        <taxon>Kitasatosporales</taxon>
        <taxon>Streptomycetaceae</taxon>
        <taxon>Streptomyces</taxon>
    </lineage>
</organism>
<reference evidence="9" key="1">
    <citation type="journal article" date="2019" name="Int. J. Syst. Evol. Microbiol.">
        <title>The Global Catalogue of Microorganisms (GCM) 10K type strain sequencing project: providing services to taxonomists for standard genome sequencing and annotation.</title>
        <authorList>
            <consortium name="The Broad Institute Genomics Platform"/>
            <consortium name="The Broad Institute Genome Sequencing Center for Infectious Disease"/>
            <person name="Wu L."/>
            <person name="Ma J."/>
        </authorList>
    </citation>
    <scope>NUCLEOTIDE SEQUENCE [LARGE SCALE GENOMIC DNA]</scope>
    <source>
        <strain evidence="9">CGMCC 4.1721</strain>
    </source>
</reference>
<dbReference type="InterPro" id="IPR040322">
    <property type="entry name" value="TROVE2"/>
</dbReference>
<gene>
    <name evidence="8" type="ORF">ACFPRK_27085</name>
</gene>
<comment type="similarity">
    <text evidence="2">Belongs to the Ro 60 kDa family.</text>
</comment>
<dbReference type="InterPro" id="IPR008858">
    <property type="entry name" value="TROVE_dom"/>
</dbReference>
<sequence length="548" mass="59219">MLVAPHVSAAARTPADPGLRLRCPAGQALRTHEGGPAFVREPREELFLLAVGNFVSQQTFYESGQERDDRYARLVGRLAVEDPAWTAGLLRWLRSEGTMRTASLVGAAAYVRARLEAGTSEGPSNRSVIASVLQRADEPGELLAHWTSAYGRNVPQPVKRGIADAVRRLYSSRSLLKYDTASKEFRFGDVLNLVHASPDPDKPWQGALFRHALDRRHHAERAVPPASDRMLTAHRALMELPVGERRGVATGPGGAERLAEGGMTWEATAGWLQGPMDAAVWEAVIPSMAPMALLRNLRNFDEAGVPDDVAARVATRISDATGVARSRQLPFRYLSAHRHAPSPRWAAPLERALGHSLAGVPTLPGRTLVLVDRSDSMFWDTVSERSELTRADAAAVFGAALALRAEHADLVEFGWSSAVVPFRAGEPVLDVLKRFHGLGGTQTAQAVRRHFDGHDRVLIVTDEQAAPHGPVGPADPVPAGTPVYTWNLAGYRPAHGPTGPHRHTFGGLTDAAFRMVGLIEAGRPAAWPWTTDPATSVMDEAHGPKGTL</sequence>
<evidence type="ECO:0000313" key="9">
    <source>
        <dbReference type="Proteomes" id="UP001596208"/>
    </source>
</evidence>
<keyword evidence="3" id="KW-0963">Cytoplasm</keyword>
<dbReference type="EMBL" id="JBHSKI010000014">
    <property type="protein sequence ID" value="MFC5174222.1"/>
    <property type="molecule type" value="Genomic_DNA"/>
</dbReference>
<keyword evidence="5" id="KW-0694">RNA-binding</keyword>
<proteinExistence type="inferred from homology"/>
<evidence type="ECO:0000256" key="4">
    <source>
        <dbReference type="ARBA" id="ARBA00022723"/>
    </source>
</evidence>
<evidence type="ECO:0000313" key="8">
    <source>
        <dbReference type="EMBL" id="MFC5174222.1"/>
    </source>
</evidence>
<name>A0ABW0BB59_9ACTN</name>
<keyword evidence="6" id="KW-0687">Ribonucleoprotein</keyword>
<dbReference type="PANTHER" id="PTHR14202">
    <property type="entry name" value="60 KDA RIBONUCLEOPROTEIN SSA/RO"/>
    <property type="match status" value="1"/>
</dbReference>
<dbReference type="InterPro" id="IPR036465">
    <property type="entry name" value="vWFA_dom_sf"/>
</dbReference>
<dbReference type="Gene3D" id="3.40.50.410">
    <property type="entry name" value="von Willebrand factor, type A domain"/>
    <property type="match status" value="1"/>
</dbReference>
<dbReference type="SUPFAM" id="SSF140864">
    <property type="entry name" value="TROVE domain-like"/>
    <property type="match status" value="1"/>
</dbReference>